<evidence type="ECO:0008006" key="4">
    <source>
        <dbReference type="Google" id="ProtNLM"/>
    </source>
</evidence>
<dbReference type="AlphaFoldDB" id="A0A0D3JU81"/>
<proteinExistence type="predicted"/>
<keyword evidence="1" id="KW-0175">Coiled coil</keyword>
<protein>
    <recommendedName>
        <fullName evidence="4">Methyl-accepting transducer domain-containing protein</fullName>
    </recommendedName>
</protein>
<evidence type="ECO:0000313" key="2">
    <source>
        <dbReference type="EnsemblProtists" id="EOD27066"/>
    </source>
</evidence>
<feature type="coiled-coil region" evidence="1">
    <location>
        <begin position="125"/>
        <end position="186"/>
    </location>
</feature>
<dbReference type="KEGG" id="ehx:EMIHUDRAFT_100245"/>
<dbReference type="RefSeq" id="XP_005779495.1">
    <property type="nucleotide sequence ID" value="XM_005779438.1"/>
</dbReference>
<dbReference type="Proteomes" id="UP000013827">
    <property type="component" value="Unassembled WGS sequence"/>
</dbReference>
<dbReference type="EnsemblProtists" id="EOD27066">
    <property type="protein sequence ID" value="EOD27066"/>
    <property type="gene ID" value="EMIHUDRAFT_100245"/>
</dbReference>
<accession>A0A0D3JU81</accession>
<sequence length="796" mass="80031">MQSFIDSYAEIGERAELLHSHAIRWQAALEDAVSPCMDAASQTAPLERRNACCQCGDGSAVGGLPSAVAAEAAATAAAGRAAAAARSEAAALRLQGAALRRAASEARAALAADRAAATLQTAARRERLNLTKREAAAARAAEEREAAAARTAEERLAAAEERVAAAALAAEEREAAVARLAAEEREAAATAGVRCETLEAALLMSVVRSRRERAACRLQAAVRACRANWAVLGLAEAARAAAESSATAQESAACLVSAAVGRSAAAETVAASALAQASGAEAAAEAAEQRLAAAEERIAAAVAAAAEKEAAVARAAEEREAAAARTAEERLAAVEEQAAAAVAAAEEREAAVARAAEEREAAAARTAEERLAAVEEQAAAAVAAAEEREAAVARAAEERAAAAAAASCREGEQAEVALAAARAEAEAAAAREAERVAAAVAAAEQATLGARKRAAAAEAELAEARAGSHCARVEASALRLALGRVTRAAAALRLQGAWRRVARRRPSVVAVACEASIEDGPGQAQAGSTTAAAAAAAASPGEVRRALDCVRLAEEGIEPAHAPLAACAAAAVCAASDQGVGGCPLREALPQSEPAPLEPEWLTQASDELRASPVLSSGTGEAAAALGAVAEARGRDALTALASEVVAVREEAEAEVASVEAVLHGVRHAVARSLRSVNAAAGRPSRASWSGAARGVDAARDDVAAMTAACEEWAAVLCQRPTTADVGAEPSGPVRSEPARGIGLAVKGAEAGAGAQAAGTTDEVLWGHLFERARALQHAMRTLSAEVDALCEERGT</sequence>
<keyword evidence="3" id="KW-1185">Reference proteome</keyword>
<dbReference type="PaxDb" id="2903-EOD27066"/>
<dbReference type="GeneID" id="17272612"/>
<reference evidence="3" key="1">
    <citation type="journal article" date="2013" name="Nature">
        <title>Pan genome of the phytoplankton Emiliania underpins its global distribution.</title>
        <authorList>
            <person name="Read B.A."/>
            <person name="Kegel J."/>
            <person name="Klute M.J."/>
            <person name="Kuo A."/>
            <person name="Lefebvre S.C."/>
            <person name="Maumus F."/>
            <person name="Mayer C."/>
            <person name="Miller J."/>
            <person name="Monier A."/>
            <person name="Salamov A."/>
            <person name="Young J."/>
            <person name="Aguilar M."/>
            <person name="Claverie J.M."/>
            <person name="Frickenhaus S."/>
            <person name="Gonzalez K."/>
            <person name="Herman E.K."/>
            <person name="Lin Y.C."/>
            <person name="Napier J."/>
            <person name="Ogata H."/>
            <person name="Sarno A.F."/>
            <person name="Shmutz J."/>
            <person name="Schroeder D."/>
            <person name="de Vargas C."/>
            <person name="Verret F."/>
            <person name="von Dassow P."/>
            <person name="Valentin K."/>
            <person name="Van de Peer Y."/>
            <person name="Wheeler G."/>
            <person name="Dacks J.B."/>
            <person name="Delwiche C.F."/>
            <person name="Dyhrman S.T."/>
            <person name="Glockner G."/>
            <person name="John U."/>
            <person name="Richards T."/>
            <person name="Worden A.Z."/>
            <person name="Zhang X."/>
            <person name="Grigoriev I.V."/>
            <person name="Allen A.E."/>
            <person name="Bidle K."/>
            <person name="Borodovsky M."/>
            <person name="Bowler C."/>
            <person name="Brownlee C."/>
            <person name="Cock J.M."/>
            <person name="Elias M."/>
            <person name="Gladyshev V.N."/>
            <person name="Groth M."/>
            <person name="Guda C."/>
            <person name="Hadaegh A."/>
            <person name="Iglesias-Rodriguez M.D."/>
            <person name="Jenkins J."/>
            <person name="Jones B.M."/>
            <person name="Lawson T."/>
            <person name="Leese F."/>
            <person name="Lindquist E."/>
            <person name="Lobanov A."/>
            <person name="Lomsadze A."/>
            <person name="Malik S.B."/>
            <person name="Marsh M.E."/>
            <person name="Mackinder L."/>
            <person name="Mock T."/>
            <person name="Mueller-Roeber B."/>
            <person name="Pagarete A."/>
            <person name="Parker M."/>
            <person name="Probert I."/>
            <person name="Quesneville H."/>
            <person name="Raines C."/>
            <person name="Rensing S.A."/>
            <person name="Riano-Pachon D.M."/>
            <person name="Richier S."/>
            <person name="Rokitta S."/>
            <person name="Shiraiwa Y."/>
            <person name="Soanes D.M."/>
            <person name="van der Giezen M."/>
            <person name="Wahlund T.M."/>
            <person name="Williams B."/>
            <person name="Wilson W."/>
            <person name="Wolfe G."/>
            <person name="Wurch L.L."/>
        </authorList>
    </citation>
    <scope>NUCLEOTIDE SEQUENCE</scope>
</reference>
<organism evidence="2 3">
    <name type="scientific">Emiliania huxleyi (strain CCMP1516)</name>
    <dbReference type="NCBI Taxonomy" id="280463"/>
    <lineage>
        <taxon>Eukaryota</taxon>
        <taxon>Haptista</taxon>
        <taxon>Haptophyta</taxon>
        <taxon>Prymnesiophyceae</taxon>
        <taxon>Isochrysidales</taxon>
        <taxon>Noelaerhabdaceae</taxon>
        <taxon>Emiliania</taxon>
    </lineage>
</organism>
<evidence type="ECO:0000313" key="3">
    <source>
        <dbReference type="Proteomes" id="UP000013827"/>
    </source>
</evidence>
<dbReference type="HOGENOM" id="CLU_353177_0_0_1"/>
<name>A0A0D3JU81_EMIH1</name>
<evidence type="ECO:0000256" key="1">
    <source>
        <dbReference type="SAM" id="Coils"/>
    </source>
</evidence>
<reference evidence="2" key="2">
    <citation type="submission" date="2024-10" db="UniProtKB">
        <authorList>
            <consortium name="EnsemblProtists"/>
        </authorList>
    </citation>
    <scope>IDENTIFICATION</scope>
</reference>
<feature type="coiled-coil region" evidence="1">
    <location>
        <begin position="270"/>
        <end position="384"/>
    </location>
</feature>